<dbReference type="AlphaFoldDB" id="A0A4U3KZX1"/>
<evidence type="ECO:0000313" key="7">
    <source>
        <dbReference type="EMBL" id="TKK66717.1"/>
    </source>
</evidence>
<keyword evidence="3" id="KW-0694">RNA-binding</keyword>
<dbReference type="PANTHER" id="PTHR11078:SF3">
    <property type="entry name" value="ANTITERMINATION NUSB DOMAIN-CONTAINING PROTEIN"/>
    <property type="match status" value="1"/>
</dbReference>
<evidence type="ECO:0000313" key="8">
    <source>
        <dbReference type="Proteomes" id="UP000305848"/>
    </source>
</evidence>
<keyword evidence="4" id="KW-0805">Transcription regulation</keyword>
<organism evidence="7 8">
    <name type="scientific">Ilyomonas limi</name>
    <dbReference type="NCBI Taxonomy" id="2575867"/>
    <lineage>
        <taxon>Bacteria</taxon>
        <taxon>Pseudomonadati</taxon>
        <taxon>Bacteroidota</taxon>
        <taxon>Chitinophagia</taxon>
        <taxon>Chitinophagales</taxon>
        <taxon>Chitinophagaceae</taxon>
        <taxon>Ilyomonas</taxon>
    </lineage>
</organism>
<name>A0A4U3KZX1_9BACT</name>
<protein>
    <submittedName>
        <fullName evidence="7">Transcription antitermination factor NusB</fullName>
    </submittedName>
</protein>
<keyword evidence="2" id="KW-0889">Transcription antitermination</keyword>
<gene>
    <name evidence="7" type="primary">nusB</name>
    <name evidence="7" type="ORF">FC093_16925</name>
</gene>
<evidence type="ECO:0000256" key="1">
    <source>
        <dbReference type="ARBA" id="ARBA00005952"/>
    </source>
</evidence>
<dbReference type="Gene3D" id="1.10.940.10">
    <property type="entry name" value="NusB-like"/>
    <property type="match status" value="1"/>
</dbReference>
<evidence type="ECO:0000256" key="2">
    <source>
        <dbReference type="ARBA" id="ARBA00022814"/>
    </source>
</evidence>
<evidence type="ECO:0000256" key="5">
    <source>
        <dbReference type="ARBA" id="ARBA00023163"/>
    </source>
</evidence>
<feature type="domain" description="NusB/RsmB/TIM44" evidence="6">
    <location>
        <begin position="177"/>
        <end position="292"/>
    </location>
</feature>
<evidence type="ECO:0000259" key="6">
    <source>
        <dbReference type="Pfam" id="PF01029"/>
    </source>
</evidence>
<reference evidence="7 8" key="1">
    <citation type="submission" date="2019-05" db="EMBL/GenBank/DDBJ databases">
        <title>Panacibacter sp. strain 17mud1-8 Genome sequencing and assembly.</title>
        <authorList>
            <person name="Chhetri G."/>
        </authorList>
    </citation>
    <scope>NUCLEOTIDE SEQUENCE [LARGE SCALE GENOMIC DNA]</scope>
    <source>
        <strain evidence="7 8">17mud1-8</strain>
    </source>
</reference>
<dbReference type="InterPro" id="IPR035926">
    <property type="entry name" value="NusB-like_sf"/>
</dbReference>
<keyword evidence="5" id="KW-0804">Transcription</keyword>
<proteinExistence type="inferred from homology"/>
<dbReference type="GO" id="GO:0005829">
    <property type="term" value="C:cytosol"/>
    <property type="evidence" value="ECO:0007669"/>
    <property type="project" value="TreeGrafter"/>
</dbReference>
<comment type="caution">
    <text evidence="7">The sequence shown here is derived from an EMBL/GenBank/DDBJ whole genome shotgun (WGS) entry which is preliminary data.</text>
</comment>
<evidence type="ECO:0000256" key="4">
    <source>
        <dbReference type="ARBA" id="ARBA00023015"/>
    </source>
</evidence>
<dbReference type="InterPro" id="IPR011605">
    <property type="entry name" value="NusB_fam"/>
</dbReference>
<dbReference type="GO" id="GO:0003723">
    <property type="term" value="F:RNA binding"/>
    <property type="evidence" value="ECO:0007669"/>
    <property type="project" value="UniProtKB-KW"/>
</dbReference>
<dbReference type="GO" id="GO:0006353">
    <property type="term" value="P:DNA-templated transcription termination"/>
    <property type="evidence" value="ECO:0007669"/>
    <property type="project" value="InterPro"/>
</dbReference>
<dbReference type="GO" id="GO:0031564">
    <property type="term" value="P:transcription antitermination"/>
    <property type="evidence" value="ECO:0007669"/>
    <property type="project" value="UniProtKB-KW"/>
</dbReference>
<dbReference type="SUPFAM" id="SSF48013">
    <property type="entry name" value="NusB-like"/>
    <property type="match status" value="1"/>
</dbReference>
<dbReference type="NCBIfam" id="TIGR01951">
    <property type="entry name" value="nusB"/>
    <property type="match status" value="1"/>
</dbReference>
<dbReference type="InterPro" id="IPR006027">
    <property type="entry name" value="NusB_RsmB_TIM44"/>
</dbReference>
<dbReference type="PANTHER" id="PTHR11078">
    <property type="entry name" value="N UTILIZATION SUBSTANCE PROTEIN B-RELATED"/>
    <property type="match status" value="1"/>
</dbReference>
<evidence type="ECO:0000256" key="3">
    <source>
        <dbReference type="ARBA" id="ARBA00022884"/>
    </source>
</evidence>
<accession>A0A4U3KZX1</accession>
<dbReference type="OrthoDB" id="9787568at2"/>
<keyword evidence="8" id="KW-1185">Reference proteome</keyword>
<sequence>MISRRNIRVKVMQMLYALETMEDTTGKTDPVKSLRQKLDESSELFTYLVHFITQVARYAETDARLRASKNLVTEEDRNVNTKIAGNQLLWKILENPGFGSAVSHFNVARVDDEGMVRKVYLELVQSDIYKTYIQKLSREKGEEKSILQYIFTDLMLPDEAFTSFIEEQFTNWQDDAEMMQQLVLNYLNKPTGFEVATFVTTDKWQFARELLTSVLNKKEYVVGLIKPRLKNWDADRIAVLDMILLQMGVCELLYFETIPPKVTINEYIDIAKEYSTQQSGHFINGILDAIHKDLLRENKIHKIAFKQNTNG</sequence>
<comment type="similarity">
    <text evidence="1">Belongs to the NusB family.</text>
</comment>
<dbReference type="Proteomes" id="UP000305848">
    <property type="component" value="Unassembled WGS sequence"/>
</dbReference>
<dbReference type="EMBL" id="SZQL01000014">
    <property type="protein sequence ID" value="TKK66717.1"/>
    <property type="molecule type" value="Genomic_DNA"/>
</dbReference>
<dbReference type="Pfam" id="PF01029">
    <property type="entry name" value="NusB"/>
    <property type="match status" value="1"/>
</dbReference>
<dbReference type="RefSeq" id="WP_137262990.1">
    <property type="nucleotide sequence ID" value="NZ_SZQL01000014.1"/>
</dbReference>